<sequence length="206" mass="23266">MPRSKSSNNWLREHFDDYWVKLSQEKGYRARSAFKLEELHEKDNLLSNVSNIVDLGCAPGGWCQVARRIVPAQVRVIGLDILPMEPIAGVEFIQGDFRESSVLKELLLVVNSAKIDLVLSDIAPNLSGMPAVDQPRIMYLAELALDFCHQCLKPNGNYAVKLFQGAGFDEYIQQLRNSFHKVIMRKPKASRARSREVYAVAISYKG</sequence>
<dbReference type="PANTHER" id="PTHR10920">
    <property type="entry name" value="RIBOSOMAL RNA METHYLTRANSFERASE"/>
    <property type="match status" value="1"/>
</dbReference>
<dbReference type="InterPro" id="IPR029063">
    <property type="entry name" value="SAM-dependent_MTases_sf"/>
</dbReference>
<dbReference type="PANTHER" id="PTHR10920:SF18">
    <property type="entry name" value="RRNA METHYLTRANSFERASE 2, MITOCHONDRIAL"/>
    <property type="match status" value="1"/>
</dbReference>
<keyword evidence="4" id="KW-0949">S-adenosyl-L-methionine</keyword>
<dbReference type="Gene3D" id="3.40.50.150">
    <property type="entry name" value="Vaccinia Virus protein VP39"/>
    <property type="match status" value="1"/>
</dbReference>
<gene>
    <name evidence="6" type="ORF">MNBD_GAMMA01-872</name>
</gene>
<evidence type="ECO:0000259" key="5">
    <source>
        <dbReference type="Pfam" id="PF01728"/>
    </source>
</evidence>
<organism evidence="6">
    <name type="scientific">hydrothermal vent metagenome</name>
    <dbReference type="NCBI Taxonomy" id="652676"/>
    <lineage>
        <taxon>unclassified sequences</taxon>
        <taxon>metagenomes</taxon>
        <taxon>ecological metagenomes</taxon>
    </lineage>
</organism>
<evidence type="ECO:0000256" key="4">
    <source>
        <dbReference type="ARBA" id="ARBA00022691"/>
    </source>
</evidence>
<dbReference type="InterPro" id="IPR015507">
    <property type="entry name" value="rRNA-MeTfrase_E"/>
</dbReference>
<dbReference type="HAMAP" id="MF_01547">
    <property type="entry name" value="RNA_methyltr_E"/>
    <property type="match status" value="1"/>
</dbReference>
<name>A0A3B0VCQ2_9ZZZZ</name>
<dbReference type="AlphaFoldDB" id="A0A3B0VCQ2"/>
<evidence type="ECO:0000256" key="2">
    <source>
        <dbReference type="ARBA" id="ARBA00022603"/>
    </source>
</evidence>
<dbReference type="PIRSF" id="PIRSF005461">
    <property type="entry name" value="23S_rRNA_mtase"/>
    <property type="match status" value="1"/>
</dbReference>
<proteinExistence type="inferred from homology"/>
<dbReference type="FunFam" id="3.40.50.150:FF:000005">
    <property type="entry name" value="Ribosomal RNA large subunit methyltransferase E"/>
    <property type="match status" value="1"/>
</dbReference>
<keyword evidence="3 6" id="KW-0808">Transferase</keyword>
<evidence type="ECO:0000313" key="6">
    <source>
        <dbReference type="EMBL" id="VAW34619.1"/>
    </source>
</evidence>
<keyword evidence="1" id="KW-0698">rRNA processing</keyword>
<dbReference type="Pfam" id="PF01728">
    <property type="entry name" value="FtsJ"/>
    <property type="match status" value="1"/>
</dbReference>
<dbReference type="GO" id="GO:0008650">
    <property type="term" value="F:rRNA (uridine-2'-O-)-methyltransferase activity"/>
    <property type="evidence" value="ECO:0007669"/>
    <property type="project" value="TreeGrafter"/>
</dbReference>
<dbReference type="NCBIfam" id="NF008390">
    <property type="entry name" value="PRK11188.1"/>
    <property type="match status" value="1"/>
</dbReference>
<reference evidence="6" key="1">
    <citation type="submission" date="2018-06" db="EMBL/GenBank/DDBJ databases">
        <authorList>
            <person name="Zhirakovskaya E."/>
        </authorList>
    </citation>
    <scope>NUCLEOTIDE SEQUENCE</scope>
</reference>
<protein>
    <submittedName>
        <fullName evidence="6">23S rRNA (Uridine(2552)-2'-O)-methyltransferase</fullName>
        <ecNumber evidence="6">2.1.1.166</ecNumber>
    </submittedName>
</protein>
<accession>A0A3B0VCQ2</accession>
<evidence type="ECO:0000256" key="1">
    <source>
        <dbReference type="ARBA" id="ARBA00022552"/>
    </source>
</evidence>
<evidence type="ECO:0000256" key="3">
    <source>
        <dbReference type="ARBA" id="ARBA00022679"/>
    </source>
</evidence>
<dbReference type="InterPro" id="IPR002877">
    <property type="entry name" value="RNA_MeTrfase_FtsJ_dom"/>
</dbReference>
<dbReference type="SUPFAM" id="SSF53335">
    <property type="entry name" value="S-adenosyl-L-methionine-dependent methyltransferases"/>
    <property type="match status" value="1"/>
</dbReference>
<dbReference type="EC" id="2.1.1.166" evidence="6"/>
<keyword evidence="2 6" id="KW-0489">Methyltransferase</keyword>
<dbReference type="InterPro" id="IPR050082">
    <property type="entry name" value="RNA_methyltr_RlmE"/>
</dbReference>
<dbReference type="EMBL" id="UOEW01000076">
    <property type="protein sequence ID" value="VAW34619.1"/>
    <property type="molecule type" value="Genomic_DNA"/>
</dbReference>
<feature type="domain" description="Ribosomal RNA methyltransferase FtsJ" evidence="5">
    <location>
        <begin position="28"/>
        <end position="203"/>
    </location>
</feature>